<dbReference type="InterPro" id="IPR050628">
    <property type="entry name" value="SNF2_RAD54_helicase_TF"/>
</dbReference>
<dbReference type="InterPro" id="IPR049730">
    <property type="entry name" value="SNF2/RAD54-like_C"/>
</dbReference>
<keyword evidence="6" id="KW-1185">Reference proteome</keyword>
<evidence type="ECO:0000313" key="5">
    <source>
        <dbReference type="EMBL" id="KOO32119.1"/>
    </source>
</evidence>
<dbReference type="GO" id="GO:0005634">
    <property type="term" value="C:nucleus"/>
    <property type="evidence" value="ECO:0007669"/>
    <property type="project" value="TreeGrafter"/>
</dbReference>
<evidence type="ECO:0000256" key="3">
    <source>
        <dbReference type="ARBA" id="ARBA00022840"/>
    </source>
</evidence>
<evidence type="ECO:0000256" key="1">
    <source>
        <dbReference type="ARBA" id="ARBA00022741"/>
    </source>
</evidence>
<dbReference type="GO" id="GO:0005524">
    <property type="term" value="F:ATP binding"/>
    <property type="evidence" value="ECO:0007669"/>
    <property type="project" value="UniProtKB-KW"/>
</dbReference>
<dbReference type="Proteomes" id="UP000037460">
    <property type="component" value="Unassembled WGS sequence"/>
</dbReference>
<dbReference type="OrthoDB" id="423559at2759"/>
<evidence type="ECO:0000313" key="6">
    <source>
        <dbReference type="Proteomes" id="UP000037460"/>
    </source>
</evidence>
<protein>
    <submittedName>
        <fullName evidence="5">Snf2 family n-terminal domain protein</fullName>
    </submittedName>
</protein>
<dbReference type="GO" id="GO:0006281">
    <property type="term" value="P:DNA repair"/>
    <property type="evidence" value="ECO:0007669"/>
    <property type="project" value="TreeGrafter"/>
</dbReference>
<evidence type="ECO:0000256" key="4">
    <source>
        <dbReference type="SAM" id="MobiDB-lite"/>
    </source>
</evidence>
<feature type="region of interest" description="Disordered" evidence="4">
    <location>
        <begin position="1"/>
        <end position="42"/>
    </location>
</feature>
<sequence length="308" mass="33082">MCSPRRSHFPTGAEKRAALARDAHEREQRNEESRRRLAAHTDATKRRFDRVRALAEAEHAQYGAEHAQDGASSSHDASCEWPGLEAVKASARCEWPGLEAGSSKLRALVRLLRDELPPAEKAVVFTRFPDALPLIGHVLQRAAIGTISLKEDSWWRPEWKKASAAAGAVAGAVAGATLAEPVDTFRTDARCRVMLLDAGQSAAGLTLTCAQHVVFVDVLNSALLEEQAAARVARIGQTASTTVWHLVARESCDVLLREAADRKVALEAGVGRPEAIVTMLRQAARLATAALATATTPASEPVLKGVNQ</sequence>
<accession>A0A0M0JZY9</accession>
<dbReference type="GO" id="GO:0008094">
    <property type="term" value="F:ATP-dependent activity, acting on DNA"/>
    <property type="evidence" value="ECO:0007669"/>
    <property type="project" value="TreeGrafter"/>
</dbReference>
<keyword evidence="1" id="KW-0547">Nucleotide-binding</keyword>
<dbReference type="AlphaFoldDB" id="A0A0M0JZY9"/>
<dbReference type="SUPFAM" id="SSF52540">
    <property type="entry name" value="P-loop containing nucleoside triphosphate hydrolases"/>
    <property type="match status" value="1"/>
</dbReference>
<keyword evidence="3" id="KW-0067">ATP-binding</keyword>
<proteinExistence type="predicted"/>
<evidence type="ECO:0000256" key="2">
    <source>
        <dbReference type="ARBA" id="ARBA00022801"/>
    </source>
</evidence>
<comment type="caution">
    <text evidence="5">The sequence shown here is derived from an EMBL/GenBank/DDBJ whole genome shotgun (WGS) entry which is preliminary data.</text>
</comment>
<gene>
    <name evidence="5" type="ORF">Ctob_005280</name>
</gene>
<dbReference type="EMBL" id="JWZX01001846">
    <property type="protein sequence ID" value="KOO32119.1"/>
    <property type="molecule type" value="Genomic_DNA"/>
</dbReference>
<keyword evidence="2" id="KW-0378">Hydrolase</keyword>
<dbReference type="Gene3D" id="3.40.50.300">
    <property type="entry name" value="P-loop containing nucleotide triphosphate hydrolases"/>
    <property type="match status" value="1"/>
</dbReference>
<dbReference type="GO" id="GO:0016787">
    <property type="term" value="F:hydrolase activity"/>
    <property type="evidence" value="ECO:0007669"/>
    <property type="project" value="UniProtKB-KW"/>
</dbReference>
<name>A0A0M0JZY9_9EUKA</name>
<dbReference type="InterPro" id="IPR027417">
    <property type="entry name" value="P-loop_NTPase"/>
</dbReference>
<dbReference type="PANTHER" id="PTHR45626">
    <property type="entry name" value="TRANSCRIPTION TERMINATION FACTOR 2-RELATED"/>
    <property type="match status" value="1"/>
</dbReference>
<feature type="compositionally biased region" description="Basic and acidic residues" evidence="4">
    <location>
        <begin position="13"/>
        <end position="35"/>
    </location>
</feature>
<reference evidence="6" key="1">
    <citation type="journal article" date="2015" name="PLoS Genet.">
        <title>Genome Sequence and Transcriptome Analyses of Chrysochromulina tobin: Metabolic Tools for Enhanced Algal Fitness in the Prominent Order Prymnesiales (Haptophyceae).</title>
        <authorList>
            <person name="Hovde B.T."/>
            <person name="Deodato C.R."/>
            <person name="Hunsperger H.M."/>
            <person name="Ryken S.A."/>
            <person name="Yost W."/>
            <person name="Jha R.K."/>
            <person name="Patterson J."/>
            <person name="Monnat R.J. Jr."/>
            <person name="Barlow S.B."/>
            <person name="Starkenburg S.R."/>
            <person name="Cattolico R.A."/>
        </authorList>
    </citation>
    <scope>NUCLEOTIDE SEQUENCE</scope>
    <source>
        <strain evidence="6">CCMP291</strain>
    </source>
</reference>
<organism evidence="5 6">
    <name type="scientific">Chrysochromulina tobinii</name>
    <dbReference type="NCBI Taxonomy" id="1460289"/>
    <lineage>
        <taxon>Eukaryota</taxon>
        <taxon>Haptista</taxon>
        <taxon>Haptophyta</taxon>
        <taxon>Prymnesiophyceae</taxon>
        <taxon>Prymnesiales</taxon>
        <taxon>Chrysochromulinaceae</taxon>
        <taxon>Chrysochromulina</taxon>
    </lineage>
</organism>
<dbReference type="CDD" id="cd18793">
    <property type="entry name" value="SF2_C_SNF"/>
    <property type="match status" value="1"/>
</dbReference>